<evidence type="ECO:0000313" key="2">
    <source>
        <dbReference type="EMBL" id="MDW9255188.1"/>
    </source>
</evidence>
<proteinExistence type="predicted"/>
<gene>
    <name evidence="2" type="ORF">C7S16_0577</name>
</gene>
<protein>
    <submittedName>
        <fullName evidence="2">Uncharacterized protein</fullName>
    </submittedName>
</protein>
<sequence length="52" mass="5513">MRAFGGAAARRRLRPFAGIVREIAPGTPIAAAAKTRRPQRDANHAGLIPPPN</sequence>
<organism evidence="2 3">
    <name type="scientific">Burkholderia thailandensis</name>
    <dbReference type="NCBI Taxonomy" id="57975"/>
    <lineage>
        <taxon>Bacteria</taxon>
        <taxon>Pseudomonadati</taxon>
        <taxon>Pseudomonadota</taxon>
        <taxon>Betaproteobacteria</taxon>
        <taxon>Burkholderiales</taxon>
        <taxon>Burkholderiaceae</taxon>
        <taxon>Burkholderia</taxon>
        <taxon>pseudomallei group</taxon>
    </lineage>
</organism>
<name>A0AAW9CWB3_BURTH</name>
<dbReference type="Proteomes" id="UP001272137">
    <property type="component" value="Unassembled WGS sequence"/>
</dbReference>
<dbReference type="AlphaFoldDB" id="A0AAW9CWB3"/>
<reference evidence="2" key="1">
    <citation type="submission" date="2018-08" db="EMBL/GenBank/DDBJ databases">
        <title>Identification of Burkholderia cepacia strains that express a Burkholderia pseudomallei-like capsular polysaccharide.</title>
        <authorList>
            <person name="Burtnick M.N."/>
            <person name="Vongsouvath M."/>
            <person name="Newton P."/>
            <person name="Wuthiekanun V."/>
            <person name="Limmathurotsakul D."/>
            <person name="Brett P.J."/>
            <person name="Chantratita N."/>
            <person name="Dance D.A."/>
        </authorList>
    </citation>
    <scope>NUCLEOTIDE SEQUENCE</scope>
    <source>
        <strain evidence="2">SBXCC001</strain>
    </source>
</reference>
<feature type="region of interest" description="Disordered" evidence="1">
    <location>
        <begin position="30"/>
        <end position="52"/>
    </location>
</feature>
<accession>A0AAW9CWB3</accession>
<evidence type="ECO:0000256" key="1">
    <source>
        <dbReference type="SAM" id="MobiDB-lite"/>
    </source>
</evidence>
<evidence type="ECO:0000313" key="3">
    <source>
        <dbReference type="Proteomes" id="UP001272137"/>
    </source>
</evidence>
<comment type="caution">
    <text evidence="2">The sequence shown here is derived from an EMBL/GenBank/DDBJ whole genome shotgun (WGS) entry which is preliminary data.</text>
</comment>
<dbReference type="EMBL" id="QXCT01000002">
    <property type="protein sequence ID" value="MDW9255188.1"/>
    <property type="molecule type" value="Genomic_DNA"/>
</dbReference>